<dbReference type="EMBL" id="MSCN01000001">
    <property type="protein sequence ID" value="PQJ77937.1"/>
    <property type="molecule type" value="Genomic_DNA"/>
</dbReference>
<dbReference type="RefSeq" id="WP_105014521.1">
    <property type="nucleotide sequence ID" value="NZ_MSCN01000001.1"/>
</dbReference>
<gene>
    <name evidence="1" type="ORF">BTO18_01490</name>
</gene>
<proteinExistence type="predicted"/>
<dbReference type="Proteomes" id="UP000238882">
    <property type="component" value="Unassembled WGS sequence"/>
</dbReference>
<name>A0A2S7WJZ6_9FLAO</name>
<keyword evidence="2" id="KW-1185">Reference proteome</keyword>
<protein>
    <submittedName>
        <fullName evidence="1">Uncharacterized protein</fullName>
    </submittedName>
</protein>
<comment type="caution">
    <text evidence="1">The sequence shown here is derived from an EMBL/GenBank/DDBJ whole genome shotgun (WGS) entry which is preliminary data.</text>
</comment>
<organism evidence="1 2">
    <name type="scientific">Polaribacter porphyrae</name>
    <dbReference type="NCBI Taxonomy" id="1137780"/>
    <lineage>
        <taxon>Bacteria</taxon>
        <taxon>Pseudomonadati</taxon>
        <taxon>Bacteroidota</taxon>
        <taxon>Flavobacteriia</taxon>
        <taxon>Flavobacteriales</taxon>
        <taxon>Flavobacteriaceae</taxon>
    </lineage>
</organism>
<evidence type="ECO:0000313" key="2">
    <source>
        <dbReference type="Proteomes" id="UP000238882"/>
    </source>
</evidence>
<sequence length="71" mass="7958">MALILKYRLAWNHIQNKGEVILKISNSSDLIKIEVNSASEFNAIFSILNNSPVKINNNGWIFNAESENPGN</sequence>
<accession>A0A2S7WJZ6</accession>
<dbReference type="AlphaFoldDB" id="A0A2S7WJZ6"/>
<evidence type="ECO:0000313" key="1">
    <source>
        <dbReference type="EMBL" id="PQJ77937.1"/>
    </source>
</evidence>
<reference evidence="1 2" key="1">
    <citation type="submission" date="2016-12" db="EMBL/GenBank/DDBJ databases">
        <title>Trade-off between light-utilization and light-protection in marine flavobacteria.</title>
        <authorList>
            <person name="Kumagai Y."/>
            <person name="Yoshizawa S."/>
            <person name="Kogure K."/>
            <person name="Iwasaki W."/>
        </authorList>
    </citation>
    <scope>NUCLEOTIDE SEQUENCE [LARGE SCALE GENOMIC DNA]</scope>
    <source>
        <strain evidence="1 2">NBRC 108759</strain>
    </source>
</reference>